<dbReference type="InterPro" id="IPR000742">
    <property type="entry name" value="EGF"/>
</dbReference>
<dbReference type="EMBL" id="GEBQ01024053">
    <property type="protein sequence ID" value="JAT15924.1"/>
    <property type="molecule type" value="Transcribed_RNA"/>
</dbReference>
<feature type="domain" description="EGF-like" evidence="3">
    <location>
        <begin position="42"/>
        <end position="80"/>
    </location>
</feature>
<evidence type="ECO:0000259" key="3">
    <source>
        <dbReference type="PROSITE" id="PS50026"/>
    </source>
</evidence>
<name>A0A1B6KXE4_9HEMI</name>
<dbReference type="InterPro" id="IPR001304">
    <property type="entry name" value="C-type_lectin-like"/>
</dbReference>
<feature type="non-terminal residue" evidence="5">
    <location>
        <position position="1"/>
    </location>
</feature>
<evidence type="ECO:0008006" key="6">
    <source>
        <dbReference type="Google" id="ProtNLM"/>
    </source>
</evidence>
<dbReference type="SUPFAM" id="SSF56436">
    <property type="entry name" value="C-type lectin-like"/>
    <property type="match status" value="1"/>
</dbReference>
<dbReference type="CDD" id="cd00037">
    <property type="entry name" value="CLECT"/>
    <property type="match status" value="1"/>
</dbReference>
<reference evidence="5" key="1">
    <citation type="submission" date="2015-11" db="EMBL/GenBank/DDBJ databases">
        <title>De novo transcriptome assembly of four potential Pierce s Disease insect vectors from Arizona vineyards.</title>
        <authorList>
            <person name="Tassone E.E."/>
        </authorList>
    </citation>
    <scope>NUCLEOTIDE SEQUENCE</scope>
</reference>
<accession>A0A1B6KXE4</accession>
<dbReference type="PANTHER" id="PTHR22802">
    <property type="entry name" value="C-TYPE LECTIN SUPERFAMILY MEMBER"/>
    <property type="match status" value="1"/>
</dbReference>
<dbReference type="Pfam" id="PF00059">
    <property type="entry name" value="Lectin_C"/>
    <property type="match status" value="1"/>
</dbReference>
<proteinExistence type="predicted"/>
<dbReference type="PROSITE" id="PS50041">
    <property type="entry name" value="C_TYPE_LECTIN_2"/>
    <property type="match status" value="1"/>
</dbReference>
<feature type="chain" id="PRO_5008586956" description="C-type lectin domain-containing protein" evidence="2">
    <location>
        <begin position="28"/>
        <end position="220"/>
    </location>
</feature>
<keyword evidence="2" id="KW-0732">Signal</keyword>
<dbReference type="InterPro" id="IPR016187">
    <property type="entry name" value="CTDL_fold"/>
</dbReference>
<dbReference type="PROSITE" id="PS01186">
    <property type="entry name" value="EGF_2"/>
    <property type="match status" value="1"/>
</dbReference>
<feature type="domain" description="C-type lectin" evidence="4">
    <location>
        <begin position="95"/>
        <end position="217"/>
    </location>
</feature>
<evidence type="ECO:0000313" key="5">
    <source>
        <dbReference type="EMBL" id="JAT15924.1"/>
    </source>
</evidence>
<feature type="signal peptide" evidence="2">
    <location>
        <begin position="1"/>
        <end position="27"/>
    </location>
</feature>
<sequence length="220" mass="25234">VQSAMEDSTVHISLVLCLCVLLYVVESRDIPWSCVDLRCLPPADPCPTECQGNATCQIHNQVPYCACKPGYSGNPFIGCLEEVSQENCQSFSSPPGRKVYRVERYTKVNFFGAVIYCQAHGERLASIYSKEDNDLIKEEIRKTRIRNDQFWTSGTRLSQGHWVWMASGQPLPDFADWGSGEPDDPENEQCLQFYERNDNGYKWNDKNCWEELYPICEHIE</sequence>
<dbReference type="AlphaFoldDB" id="A0A1B6KXE4"/>
<protein>
    <recommendedName>
        <fullName evidence="6">C-type lectin domain-containing protein</fullName>
    </recommendedName>
</protein>
<dbReference type="InterPro" id="IPR051004">
    <property type="entry name" value="DC-SIGN_domain-containing"/>
</dbReference>
<dbReference type="PANTHER" id="PTHR22802:SF465">
    <property type="entry name" value="AT17652P-RELATED"/>
    <property type="match status" value="1"/>
</dbReference>
<feature type="disulfide bond" evidence="1">
    <location>
        <begin position="46"/>
        <end position="56"/>
    </location>
</feature>
<evidence type="ECO:0000256" key="2">
    <source>
        <dbReference type="SAM" id="SignalP"/>
    </source>
</evidence>
<gene>
    <name evidence="5" type="ORF">g.7890</name>
</gene>
<keyword evidence="1" id="KW-1015">Disulfide bond</keyword>
<evidence type="ECO:0000259" key="4">
    <source>
        <dbReference type="PROSITE" id="PS50041"/>
    </source>
</evidence>
<comment type="caution">
    <text evidence="1">Lacks conserved residue(s) required for the propagation of feature annotation.</text>
</comment>
<organism evidence="5">
    <name type="scientific">Graphocephala atropunctata</name>
    <dbReference type="NCBI Taxonomy" id="36148"/>
    <lineage>
        <taxon>Eukaryota</taxon>
        <taxon>Metazoa</taxon>
        <taxon>Ecdysozoa</taxon>
        <taxon>Arthropoda</taxon>
        <taxon>Hexapoda</taxon>
        <taxon>Insecta</taxon>
        <taxon>Pterygota</taxon>
        <taxon>Neoptera</taxon>
        <taxon>Paraneoptera</taxon>
        <taxon>Hemiptera</taxon>
        <taxon>Auchenorrhyncha</taxon>
        <taxon>Membracoidea</taxon>
        <taxon>Cicadellidae</taxon>
        <taxon>Cicadellinae</taxon>
        <taxon>Cicadellini</taxon>
        <taxon>Graphocephala</taxon>
    </lineage>
</organism>
<dbReference type="InterPro" id="IPR016186">
    <property type="entry name" value="C-type_lectin-like/link_sf"/>
</dbReference>
<evidence type="ECO:0000256" key="1">
    <source>
        <dbReference type="PROSITE-ProRule" id="PRU00076"/>
    </source>
</evidence>
<dbReference type="SMART" id="SM00034">
    <property type="entry name" value="CLECT"/>
    <property type="match status" value="1"/>
</dbReference>
<dbReference type="Gene3D" id="3.10.100.10">
    <property type="entry name" value="Mannose-Binding Protein A, subunit A"/>
    <property type="match status" value="1"/>
</dbReference>
<dbReference type="PROSITE" id="PS50026">
    <property type="entry name" value="EGF_3"/>
    <property type="match status" value="1"/>
</dbReference>
<keyword evidence="1" id="KW-0245">EGF-like domain</keyword>